<name>A0A1F6FN12_9BACT</name>
<dbReference type="GO" id="GO:0004521">
    <property type="term" value="F:RNA endonuclease activity"/>
    <property type="evidence" value="ECO:0007669"/>
    <property type="project" value="InterPro"/>
</dbReference>
<accession>A0A1F6FN12</accession>
<protein>
    <submittedName>
        <fullName evidence="9">CRISPR-associated endonuclease Cas2</fullName>
    </submittedName>
</protein>
<keyword evidence="5" id="KW-0460">Magnesium</keyword>
<keyword evidence="6" id="KW-0051">Antiviral defense</keyword>
<feature type="domain" description="Transcriptional repressor PaaX-like central Cas2-like" evidence="8">
    <location>
        <begin position="110"/>
        <end position="184"/>
    </location>
</feature>
<evidence type="ECO:0000313" key="9">
    <source>
        <dbReference type="EMBL" id="OGG87234.1"/>
    </source>
</evidence>
<proteinExistence type="predicted"/>
<dbReference type="GO" id="GO:0043571">
    <property type="term" value="P:maintenance of CRISPR repeat elements"/>
    <property type="evidence" value="ECO:0007669"/>
    <property type="project" value="InterPro"/>
</dbReference>
<dbReference type="PANTHER" id="PTHR30319">
    <property type="entry name" value="PHENYLACETIC ACID REGULATOR-RELATED TRANSCRIPTIONAL REPRESSOR"/>
    <property type="match status" value="1"/>
</dbReference>
<dbReference type="Proteomes" id="UP000177968">
    <property type="component" value="Unassembled WGS sequence"/>
</dbReference>
<evidence type="ECO:0000313" key="10">
    <source>
        <dbReference type="Proteomes" id="UP000177968"/>
    </source>
</evidence>
<dbReference type="SUPFAM" id="SSF143430">
    <property type="entry name" value="TTP0101/SSO1404-like"/>
    <property type="match status" value="1"/>
</dbReference>
<dbReference type="Pfam" id="PF20803">
    <property type="entry name" value="PaaX_M"/>
    <property type="match status" value="1"/>
</dbReference>
<evidence type="ECO:0000256" key="1">
    <source>
        <dbReference type="ARBA" id="ARBA00022722"/>
    </source>
</evidence>
<dbReference type="GO" id="GO:0006351">
    <property type="term" value="P:DNA-templated transcription"/>
    <property type="evidence" value="ECO:0007669"/>
    <property type="project" value="TreeGrafter"/>
</dbReference>
<dbReference type="InterPro" id="IPR021127">
    <property type="entry name" value="CRISPR_associated_Cas2"/>
</dbReference>
<keyword evidence="2" id="KW-0479">Metal-binding</keyword>
<gene>
    <name evidence="9" type="ORF">A3H15_01425</name>
</gene>
<dbReference type="Gene3D" id="3.30.70.2650">
    <property type="match status" value="1"/>
</dbReference>
<evidence type="ECO:0000256" key="4">
    <source>
        <dbReference type="ARBA" id="ARBA00022801"/>
    </source>
</evidence>
<reference evidence="9 10" key="1">
    <citation type="journal article" date="2016" name="Nat. Commun.">
        <title>Thousands of microbial genomes shed light on interconnected biogeochemical processes in an aquifer system.</title>
        <authorList>
            <person name="Anantharaman K."/>
            <person name="Brown C.T."/>
            <person name="Hug L.A."/>
            <person name="Sharon I."/>
            <person name="Castelle C.J."/>
            <person name="Probst A.J."/>
            <person name="Thomas B.C."/>
            <person name="Singh A."/>
            <person name="Wilkins M.J."/>
            <person name="Karaoz U."/>
            <person name="Brodie E.L."/>
            <person name="Williams K.H."/>
            <person name="Hubbard S.S."/>
            <person name="Banfield J.F."/>
        </authorList>
    </citation>
    <scope>NUCLEOTIDE SEQUENCE [LARGE SCALE GENOMIC DNA]</scope>
</reference>
<evidence type="ECO:0000256" key="5">
    <source>
        <dbReference type="ARBA" id="ARBA00022842"/>
    </source>
</evidence>
<comment type="caution">
    <text evidence="9">The sequence shown here is derived from an EMBL/GenBank/DDBJ whole genome shotgun (WGS) entry which is preliminary data.</text>
</comment>
<evidence type="ECO:0000256" key="2">
    <source>
        <dbReference type="ARBA" id="ARBA00022723"/>
    </source>
</evidence>
<keyword evidence="7" id="KW-0812">Transmembrane</keyword>
<dbReference type="EMBL" id="MFMO01000034">
    <property type="protein sequence ID" value="OGG87234.1"/>
    <property type="molecule type" value="Genomic_DNA"/>
</dbReference>
<dbReference type="InterPro" id="IPR048846">
    <property type="entry name" value="PaaX-like_central"/>
</dbReference>
<evidence type="ECO:0000256" key="7">
    <source>
        <dbReference type="SAM" id="Phobius"/>
    </source>
</evidence>
<keyword evidence="4" id="KW-0378">Hydrolase</keyword>
<dbReference type="NCBIfam" id="TIGR01573">
    <property type="entry name" value="cas2"/>
    <property type="match status" value="1"/>
</dbReference>
<evidence type="ECO:0000256" key="6">
    <source>
        <dbReference type="ARBA" id="ARBA00023118"/>
    </source>
</evidence>
<evidence type="ECO:0000256" key="3">
    <source>
        <dbReference type="ARBA" id="ARBA00022759"/>
    </source>
</evidence>
<keyword evidence="7" id="KW-0472">Membrane</keyword>
<keyword evidence="7" id="KW-1133">Transmembrane helix</keyword>
<keyword evidence="1" id="KW-0540">Nuclease</keyword>
<dbReference type="PANTHER" id="PTHR30319:SF1">
    <property type="entry name" value="TRANSCRIPTIONAL REPRESSOR PAAX"/>
    <property type="match status" value="1"/>
</dbReference>
<organism evidence="9 10">
    <name type="scientific">Candidatus Kaiserbacteria bacterium RIFCSPLOWO2_12_FULL_50_28</name>
    <dbReference type="NCBI Taxonomy" id="1798527"/>
    <lineage>
        <taxon>Bacteria</taxon>
        <taxon>Candidatus Kaiseribacteriota</taxon>
    </lineage>
</organism>
<feature type="transmembrane region" description="Helical" evidence="7">
    <location>
        <begin position="21"/>
        <end position="39"/>
    </location>
</feature>
<dbReference type="AlphaFoldDB" id="A0A1F6FN12"/>
<keyword evidence="3 9" id="KW-0255">Endonuclease</keyword>
<sequence length="197" mass="23153">MGKIEEKAKQKTKKNAHVQDAILLYFRTVGAMAAVILSPNPTMYKLLRQMDPNPSGKRNATHRIREAAKRLEAGGLLKRDHKGQFVLTRKGEQRSVFLESMQNMHMMKPHHWDEKWRIVIFDVWERRRGIRQRLRALLEKAGFVRLQDSVWVYPYPCEEFVAFIRADLRLGPGMLYIIAEEIEHDRHLKEHFGIPIS</sequence>
<evidence type="ECO:0000259" key="8">
    <source>
        <dbReference type="Pfam" id="PF20803"/>
    </source>
</evidence>